<proteinExistence type="predicted"/>
<protein>
    <submittedName>
        <fullName evidence="2">Uncharacterized protein</fullName>
    </submittedName>
</protein>
<evidence type="ECO:0000313" key="2">
    <source>
        <dbReference type="EMBL" id="MFI7869123.1"/>
    </source>
</evidence>
<feature type="compositionally biased region" description="Basic and acidic residues" evidence="1">
    <location>
        <begin position="198"/>
        <end position="213"/>
    </location>
</feature>
<dbReference type="EMBL" id="JBITPR010000007">
    <property type="protein sequence ID" value="MFI7869123.1"/>
    <property type="molecule type" value="Genomic_DNA"/>
</dbReference>
<feature type="compositionally biased region" description="Low complexity" evidence="1">
    <location>
        <begin position="230"/>
        <end position="243"/>
    </location>
</feature>
<reference evidence="2 3" key="1">
    <citation type="submission" date="2024-07" db="EMBL/GenBank/DDBJ databases">
        <title>Whole genome sequencing of Prodigiosin pigment-producing Streptomyces salinarius isolated from rhizosphere soil of Arachis hypogaea.</title>
        <authorList>
            <person name="Vidhya A."/>
            <person name="Ramya S."/>
        </authorList>
    </citation>
    <scope>NUCLEOTIDE SEQUENCE [LARGE SCALE GENOMIC DNA]</scope>
    <source>
        <strain evidence="2 3">VRMG2420</strain>
    </source>
</reference>
<dbReference type="Proteomes" id="UP001614264">
    <property type="component" value="Unassembled WGS sequence"/>
</dbReference>
<name>A0ABW8B2D8_9ACTN</name>
<keyword evidence="3" id="KW-1185">Reference proteome</keyword>
<sequence>MSTEKFARGLAPGALLLCRAEPDAVAAVAPLLGERMPLLRAGEGWSVIVPEGGPWREGGEPVDRVVTGWAAALAVGAPWPVLALWWDADRAGYTLASGFRRPVGYVWLANGTPAGEDEAMRTFAARLGLDPVLDVQSLDRLTRPEPDADRASGPAGAGARARLRGLLAVLARAGITLPAGLDPGEGAERLGATARALPDVRRTETAGRRHTDGPRPTVEGPDPTAEGPDPTAAGPRPSAAGRRPTADWTRPTAAGGRLAGWMPWTGGPGARALALAQVVVGLPLTVWGLRRHSGGWTVAGALLVGHGALGVAHGLPGRT</sequence>
<accession>A0ABW8B2D8</accession>
<evidence type="ECO:0000256" key="1">
    <source>
        <dbReference type="SAM" id="MobiDB-lite"/>
    </source>
</evidence>
<comment type="caution">
    <text evidence="2">The sequence shown here is derived from an EMBL/GenBank/DDBJ whole genome shotgun (WGS) entry which is preliminary data.</text>
</comment>
<organism evidence="2 3">
    <name type="scientific">Streptomyces salinarius</name>
    <dbReference type="NCBI Taxonomy" id="2762598"/>
    <lineage>
        <taxon>Bacteria</taxon>
        <taxon>Bacillati</taxon>
        <taxon>Actinomycetota</taxon>
        <taxon>Actinomycetes</taxon>
        <taxon>Kitasatosporales</taxon>
        <taxon>Streptomycetaceae</taxon>
        <taxon>Streptomyces</taxon>
    </lineage>
</organism>
<gene>
    <name evidence="2" type="ORF">AB4829_00780</name>
</gene>
<evidence type="ECO:0000313" key="3">
    <source>
        <dbReference type="Proteomes" id="UP001614264"/>
    </source>
</evidence>
<feature type="region of interest" description="Disordered" evidence="1">
    <location>
        <begin position="191"/>
        <end position="254"/>
    </location>
</feature>
<dbReference type="RefSeq" id="WP_399590597.1">
    <property type="nucleotide sequence ID" value="NZ_JBITPR010000007.1"/>
</dbReference>